<dbReference type="EMBL" id="BKCJ010538340">
    <property type="protein sequence ID" value="GFB03634.1"/>
    <property type="molecule type" value="Genomic_DNA"/>
</dbReference>
<dbReference type="AlphaFoldDB" id="A0A699KRT6"/>
<feature type="non-terminal residue" evidence="1">
    <location>
        <position position="1"/>
    </location>
</feature>
<accession>A0A699KRT6</accession>
<organism evidence="1">
    <name type="scientific">Tanacetum cinerariifolium</name>
    <name type="common">Dalmatian daisy</name>
    <name type="synonym">Chrysanthemum cinerariifolium</name>
    <dbReference type="NCBI Taxonomy" id="118510"/>
    <lineage>
        <taxon>Eukaryota</taxon>
        <taxon>Viridiplantae</taxon>
        <taxon>Streptophyta</taxon>
        <taxon>Embryophyta</taxon>
        <taxon>Tracheophyta</taxon>
        <taxon>Spermatophyta</taxon>
        <taxon>Magnoliopsida</taxon>
        <taxon>eudicotyledons</taxon>
        <taxon>Gunneridae</taxon>
        <taxon>Pentapetalae</taxon>
        <taxon>asterids</taxon>
        <taxon>campanulids</taxon>
        <taxon>Asterales</taxon>
        <taxon>Asteraceae</taxon>
        <taxon>Asteroideae</taxon>
        <taxon>Anthemideae</taxon>
        <taxon>Anthemidinae</taxon>
        <taxon>Tanacetum</taxon>
    </lineage>
</organism>
<reference evidence="1" key="1">
    <citation type="journal article" date="2019" name="Sci. Rep.">
        <title>Draft genome of Tanacetum cinerariifolium, the natural source of mosquito coil.</title>
        <authorList>
            <person name="Yamashiro T."/>
            <person name="Shiraishi A."/>
            <person name="Satake H."/>
            <person name="Nakayama K."/>
        </authorList>
    </citation>
    <scope>NUCLEOTIDE SEQUENCE</scope>
</reference>
<name>A0A699KRT6_TANCI</name>
<evidence type="ECO:0000313" key="1">
    <source>
        <dbReference type="EMBL" id="GFB03634.1"/>
    </source>
</evidence>
<sequence>GGVDSSAGALLRLLSTGGASLSDGVVGVGLIGWMFQMSDGCW</sequence>
<proteinExistence type="predicted"/>
<gene>
    <name evidence="1" type="ORF">Tci_675605</name>
</gene>
<comment type="caution">
    <text evidence="1">The sequence shown here is derived from an EMBL/GenBank/DDBJ whole genome shotgun (WGS) entry which is preliminary data.</text>
</comment>
<protein>
    <submittedName>
        <fullName evidence="1">Uncharacterized protein</fullName>
    </submittedName>
</protein>